<dbReference type="AlphaFoldDB" id="A0A8H3FZZ5"/>
<feature type="region of interest" description="Disordered" evidence="3">
    <location>
        <begin position="245"/>
        <end position="266"/>
    </location>
</feature>
<keyword evidence="1 2" id="KW-0694">RNA-binding</keyword>
<feature type="domain" description="RRM" evidence="4">
    <location>
        <begin position="186"/>
        <end position="290"/>
    </location>
</feature>
<evidence type="ECO:0000313" key="6">
    <source>
        <dbReference type="Proteomes" id="UP000664169"/>
    </source>
</evidence>
<dbReference type="GO" id="GO:0003723">
    <property type="term" value="F:RNA binding"/>
    <property type="evidence" value="ECO:0007669"/>
    <property type="project" value="UniProtKB-UniRule"/>
</dbReference>
<dbReference type="PROSITE" id="PS50102">
    <property type="entry name" value="RRM"/>
    <property type="match status" value="2"/>
</dbReference>
<dbReference type="InterPro" id="IPR035979">
    <property type="entry name" value="RBD_domain_sf"/>
</dbReference>
<gene>
    <name evidence="5" type="ORF">GOMPHAMPRED_005685</name>
</gene>
<feature type="compositionally biased region" description="Low complexity" evidence="3">
    <location>
        <begin position="358"/>
        <end position="369"/>
    </location>
</feature>
<evidence type="ECO:0000313" key="5">
    <source>
        <dbReference type="EMBL" id="CAF9930606.1"/>
    </source>
</evidence>
<dbReference type="Gene3D" id="3.30.70.330">
    <property type="match status" value="2"/>
</dbReference>
<dbReference type="GO" id="GO:0005730">
    <property type="term" value="C:nucleolus"/>
    <property type="evidence" value="ECO:0007669"/>
    <property type="project" value="TreeGrafter"/>
</dbReference>
<name>A0A8H3FZZ5_9LECA</name>
<dbReference type="PANTHER" id="PTHR23236">
    <property type="entry name" value="EUKARYOTIC TRANSLATION INITIATION FACTOR 4B/4H"/>
    <property type="match status" value="1"/>
</dbReference>
<evidence type="ECO:0000256" key="2">
    <source>
        <dbReference type="PROSITE-ProRule" id="PRU00176"/>
    </source>
</evidence>
<reference evidence="5" key="1">
    <citation type="submission" date="2021-03" db="EMBL/GenBank/DDBJ databases">
        <authorList>
            <person name="Tagirdzhanova G."/>
        </authorList>
    </citation>
    <scope>NUCLEOTIDE SEQUENCE</scope>
</reference>
<evidence type="ECO:0000256" key="1">
    <source>
        <dbReference type="ARBA" id="ARBA00022884"/>
    </source>
</evidence>
<keyword evidence="6" id="KW-1185">Reference proteome</keyword>
<proteinExistence type="predicted"/>
<feature type="compositionally biased region" description="Basic and acidic residues" evidence="3">
    <location>
        <begin position="53"/>
        <end position="69"/>
    </location>
</feature>
<organism evidence="5 6">
    <name type="scientific">Gomphillus americanus</name>
    <dbReference type="NCBI Taxonomy" id="1940652"/>
    <lineage>
        <taxon>Eukaryota</taxon>
        <taxon>Fungi</taxon>
        <taxon>Dikarya</taxon>
        <taxon>Ascomycota</taxon>
        <taxon>Pezizomycotina</taxon>
        <taxon>Lecanoromycetes</taxon>
        <taxon>OSLEUM clade</taxon>
        <taxon>Ostropomycetidae</taxon>
        <taxon>Ostropales</taxon>
        <taxon>Graphidaceae</taxon>
        <taxon>Gomphilloideae</taxon>
        <taxon>Gomphillus</taxon>
    </lineage>
</organism>
<dbReference type="PANTHER" id="PTHR23236:SF95">
    <property type="entry name" value="NUCLEOLAR PROTEIN 13"/>
    <property type="match status" value="1"/>
</dbReference>
<sequence>MSIKDDSGSISSDEGISSKKRKRQDREYNELEVDVSAPEPPSKKALRQAKKGKTVDAQHEDGEAQIRKEDASKRSEYGVWIGNLPWIAGKPELTKFILENTKLQLSDITRVHMPAPPKDKNRPSRQTPQPQNKGFAYVDFTTESACKAVIALSEKLLAGRRLLIKDAKSFDGRPEASQTKANPANERVFIGNLSFDTTEDDLRNNFSRCGDIVSTFMATFEDSGQCKGYAWITFKAVESAEKAVRGWTEWEQEESDTTEYDDSKKSSRKPRKWWINKLKGRSLRIEFAEGATVRYQKRFGKGKGQDEPANEASVSEQHDSGEKVSRPADKKSPKNSQSQGLRSGGRFQVDARTVAPGAALAQAPRQSAAILQGTGKKIMFD</sequence>
<dbReference type="Pfam" id="PF00076">
    <property type="entry name" value="RRM_1"/>
    <property type="match status" value="1"/>
</dbReference>
<feature type="compositionally biased region" description="Basic and acidic residues" evidence="3">
    <location>
        <begin position="316"/>
        <end position="332"/>
    </location>
</feature>
<dbReference type="InterPro" id="IPR012677">
    <property type="entry name" value="Nucleotide-bd_a/b_plait_sf"/>
</dbReference>
<feature type="region of interest" description="Disordered" evidence="3">
    <location>
        <begin position="112"/>
        <end position="132"/>
    </location>
</feature>
<dbReference type="EMBL" id="CAJPDQ010000036">
    <property type="protein sequence ID" value="CAF9930606.1"/>
    <property type="molecule type" value="Genomic_DNA"/>
</dbReference>
<dbReference type="OrthoDB" id="1875751at2759"/>
<accession>A0A8H3FZZ5</accession>
<feature type="region of interest" description="Disordered" evidence="3">
    <location>
        <begin position="1"/>
        <end position="69"/>
    </location>
</feature>
<feature type="region of interest" description="Disordered" evidence="3">
    <location>
        <begin position="299"/>
        <end position="381"/>
    </location>
</feature>
<dbReference type="SMART" id="SM00360">
    <property type="entry name" value="RRM"/>
    <property type="match status" value="2"/>
</dbReference>
<dbReference type="Proteomes" id="UP000664169">
    <property type="component" value="Unassembled WGS sequence"/>
</dbReference>
<dbReference type="InterPro" id="IPR000504">
    <property type="entry name" value="RRM_dom"/>
</dbReference>
<evidence type="ECO:0000256" key="3">
    <source>
        <dbReference type="SAM" id="MobiDB-lite"/>
    </source>
</evidence>
<comment type="caution">
    <text evidence="5">The sequence shown here is derived from an EMBL/GenBank/DDBJ whole genome shotgun (WGS) entry which is preliminary data.</text>
</comment>
<evidence type="ECO:0000259" key="4">
    <source>
        <dbReference type="PROSITE" id="PS50102"/>
    </source>
</evidence>
<protein>
    <recommendedName>
        <fullName evidence="4">RRM domain-containing protein</fullName>
    </recommendedName>
</protein>
<feature type="domain" description="RRM" evidence="4">
    <location>
        <begin position="77"/>
        <end position="169"/>
    </location>
</feature>
<feature type="compositionally biased region" description="Acidic residues" evidence="3">
    <location>
        <begin position="250"/>
        <end position="260"/>
    </location>
</feature>
<dbReference type="SUPFAM" id="SSF54928">
    <property type="entry name" value="RNA-binding domain, RBD"/>
    <property type="match status" value="1"/>
</dbReference>